<dbReference type="GO" id="GO:0043709">
    <property type="term" value="P:cell adhesion involved in single-species biofilm formation"/>
    <property type="evidence" value="ECO:0007669"/>
    <property type="project" value="TreeGrafter"/>
</dbReference>
<dbReference type="Gene3D" id="3.30.70.270">
    <property type="match status" value="1"/>
</dbReference>
<dbReference type="EC" id="2.7.7.65" evidence="1"/>
<keyword evidence="3" id="KW-0472">Membrane</keyword>
<protein>
    <recommendedName>
        <fullName evidence="1">diguanylate cyclase</fullName>
        <ecNumber evidence="1">2.7.7.65</ecNumber>
    </recommendedName>
</protein>
<comment type="catalytic activity">
    <reaction evidence="2">
        <text>2 GTP = 3',3'-c-di-GMP + 2 diphosphate</text>
        <dbReference type="Rhea" id="RHEA:24898"/>
        <dbReference type="ChEBI" id="CHEBI:33019"/>
        <dbReference type="ChEBI" id="CHEBI:37565"/>
        <dbReference type="ChEBI" id="CHEBI:58805"/>
        <dbReference type="EC" id="2.7.7.65"/>
    </reaction>
</comment>
<evidence type="ECO:0000256" key="3">
    <source>
        <dbReference type="SAM" id="Phobius"/>
    </source>
</evidence>
<dbReference type="PROSITE" id="PS50887">
    <property type="entry name" value="GGDEF"/>
    <property type="match status" value="1"/>
</dbReference>
<dbReference type="SUPFAM" id="SSF49785">
    <property type="entry name" value="Galactose-binding domain-like"/>
    <property type="match status" value="1"/>
</dbReference>
<feature type="domain" description="GGDEF" evidence="4">
    <location>
        <begin position="286"/>
        <end position="414"/>
    </location>
</feature>
<dbReference type="InterPro" id="IPR050469">
    <property type="entry name" value="Diguanylate_Cyclase"/>
</dbReference>
<keyword evidence="6" id="KW-1185">Reference proteome</keyword>
<name>A0A7W9EVA2_9SPHN</name>
<dbReference type="CDD" id="cd01949">
    <property type="entry name" value="GGDEF"/>
    <property type="match status" value="1"/>
</dbReference>
<dbReference type="SMART" id="SM00267">
    <property type="entry name" value="GGDEF"/>
    <property type="match status" value="1"/>
</dbReference>
<dbReference type="GO" id="GO:0005886">
    <property type="term" value="C:plasma membrane"/>
    <property type="evidence" value="ECO:0007669"/>
    <property type="project" value="TreeGrafter"/>
</dbReference>
<evidence type="ECO:0000259" key="4">
    <source>
        <dbReference type="PROSITE" id="PS50887"/>
    </source>
</evidence>
<accession>A0A7W9EVA2</accession>
<comment type="caution">
    <text evidence="5">The sequence shown here is derived from an EMBL/GenBank/DDBJ whole genome shotgun (WGS) entry which is preliminary data.</text>
</comment>
<evidence type="ECO:0000256" key="2">
    <source>
        <dbReference type="ARBA" id="ARBA00034247"/>
    </source>
</evidence>
<dbReference type="InterPro" id="IPR000160">
    <property type="entry name" value="GGDEF_dom"/>
</dbReference>
<keyword evidence="3" id="KW-1133">Transmembrane helix</keyword>
<dbReference type="AlphaFoldDB" id="A0A7W9EVA2"/>
<dbReference type="InterPro" id="IPR008979">
    <property type="entry name" value="Galactose-bd-like_sf"/>
</dbReference>
<keyword evidence="3" id="KW-0812">Transmembrane</keyword>
<sequence length="420" mass="46842">MAFLALLILTLLAIVCRDPLLSRSLVFDAQSGNFTTLLYGDSNMGGRSTAWKEKSKPLSWSCDLHAEYEYPYCGFELLLDGSRRQNGIDLRKYSEVKLDLSYDGPSGTLRLHFKNHDARYSHPSIGDGDKFNRFEFVPKGHNGVITLALSEATVPEWWLVRNHVPPELAQPDLNNVVALDIQTGGGRPLGLHRFQLHSIRLEGVLLSTEQFYLSILGIWVTAIGLFFIHRISNLKKDVEARRRLHAAVQRQAEEAERAAKIDPLTRLLNRAGIAEKHAELAEKEMGPLTAMLIDIDHFKSVNDTLGHSYGDEVLASFAGILKRNARDCDVVGRWGGEEFLVLCAGLDEQQALCLANGLRNRITHFHFGERETLTASFGLRIRHDGTLADLVTDADIALYAAKARGRNRVEMFGSGLREAA</sequence>
<dbReference type="Proteomes" id="UP000546200">
    <property type="component" value="Unassembled WGS sequence"/>
</dbReference>
<evidence type="ECO:0000256" key="1">
    <source>
        <dbReference type="ARBA" id="ARBA00012528"/>
    </source>
</evidence>
<dbReference type="PANTHER" id="PTHR45138:SF9">
    <property type="entry name" value="DIGUANYLATE CYCLASE DGCM-RELATED"/>
    <property type="match status" value="1"/>
</dbReference>
<organism evidence="5 6">
    <name type="scientific">Sphingomonas aerophila</name>
    <dbReference type="NCBI Taxonomy" id="1344948"/>
    <lineage>
        <taxon>Bacteria</taxon>
        <taxon>Pseudomonadati</taxon>
        <taxon>Pseudomonadota</taxon>
        <taxon>Alphaproteobacteria</taxon>
        <taxon>Sphingomonadales</taxon>
        <taxon>Sphingomonadaceae</taxon>
        <taxon>Sphingomonas</taxon>
    </lineage>
</organism>
<dbReference type="EMBL" id="JACIJK010000003">
    <property type="protein sequence ID" value="MBB5714278.1"/>
    <property type="molecule type" value="Genomic_DNA"/>
</dbReference>
<dbReference type="InterPro" id="IPR043128">
    <property type="entry name" value="Rev_trsase/Diguanyl_cyclase"/>
</dbReference>
<proteinExistence type="predicted"/>
<dbReference type="SUPFAM" id="SSF55073">
    <property type="entry name" value="Nucleotide cyclase"/>
    <property type="match status" value="1"/>
</dbReference>
<evidence type="ECO:0000313" key="5">
    <source>
        <dbReference type="EMBL" id="MBB5714278.1"/>
    </source>
</evidence>
<dbReference type="FunFam" id="3.30.70.270:FF:000001">
    <property type="entry name" value="Diguanylate cyclase domain protein"/>
    <property type="match status" value="1"/>
</dbReference>
<evidence type="ECO:0000313" key="6">
    <source>
        <dbReference type="Proteomes" id="UP000546200"/>
    </source>
</evidence>
<dbReference type="InterPro" id="IPR029787">
    <property type="entry name" value="Nucleotide_cyclase"/>
</dbReference>
<feature type="transmembrane region" description="Helical" evidence="3">
    <location>
        <begin position="211"/>
        <end position="228"/>
    </location>
</feature>
<dbReference type="GO" id="GO:1902201">
    <property type="term" value="P:negative regulation of bacterial-type flagellum-dependent cell motility"/>
    <property type="evidence" value="ECO:0007669"/>
    <property type="project" value="TreeGrafter"/>
</dbReference>
<gene>
    <name evidence="5" type="ORF">FHS94_001109</name>
</gene>
<dbReference type="NCBIfam" id="TIGR00254">
    <property type="entry name" value="GGDEF"/>
    <property type="match status" value="1"/>
</dbReference>
<dbReference type="RefSeq" id="WP_184055462.1">
    <property type="nucleotide sequence ID" value="NZ_JACIJK010000003.1"/>
</dbReference>
<dbReference type="PANTHER" id="PTHR45138">
    <property type="entry name" value="REGULATORY COMPONENTS OF SENSORY TRANSDUCTION SYSTEM"/>
    <property type="match status" value="1"/>
</dbReference>
<dbReference type="Pfam" id="PF00990">
    <property type="entry name" value="GGDEF"/>
    <property type="match status" value="1"/>
</dbReference>
<dbReference type="GO" id="GO:0052621">
    <property type="term" value="F:diguanylate cyclase activity"/>
    <property type="evidence" value="ECO:0007669"/>
    <property type="project" value="UniProtKB-EC"/>
</dbReference>
<reference evidence="5 6" key="1">
    <citation type="submission" date="2020-08" db="EMBL/GenBank/DDBJ databases">
        <title>Genomic Encyclopedia of Type Strains, Phase IV (KMG-IV): sequencing the most valuable type-strain genomes for metagenomic binning, comparative biology and taxonomic classification.</title>
        <authorList>
            <person name="Goeker M."/>
        </authorList>
    </citation>
    <scope>NUCLEOTIDE SEQUENCE [LARGE SCALE GENOMIC DNA]</scope>
    <source>
        <strain evidence="5 6">DSM 100044</strain>
    </source>
</reference>